<dbReference type="InterPro" id="IPR004827">
    <property type="entry name" value="bZIP"/>
</dbReference>
<dbReference type="OrthoDB" id="5387389at2759"/>
<evidence type="ECO:0000259" key="2">
    <source>
        <dbReference type="PROSITE" id="PS00036"/>
    </source>
</evidence>
<evidence type="ECO:0000313" key="3">
    <source>
        <dbReference type="EMBL" id="KZZ89955.1"/>
    </source>
</evidence>
<dbReference type="Proteomes" id="UP000078544">
    <property type="component" value="Unassembled WGS sequence"/>
</dbReference>
<dbReference type="CDD" id="cd14688">
    <property type="entry name" value="bZIP_YAP"/>
    <property type="match status" value="1"/>
</dbReference>
<organism evidence="3 4">
    <name type="scientific">Moelleriella libera RCEF 2490</name>
    <dbReference type="NCBI Taxonomy" id="1081109"/>
    <lineage>
        <taxon>Eukaryota</taxon>
        <taxon>Fungi</taxon>
        <taxon>Dikarya</taxon>
        <taxon>Ascomycota</taxon>
        <taxon>Pezizomycotina</taxon>
        <taxon>Sordariomycetes</taxon>
        <taxon>Hypocreomycetidae</taxon>
        <taxon>Hypocreales</taxon>
        <taxon>Clavicipitaceae</taxon>
        <taxon>Moelleriella</taxon>
    </lineage>
</organism>
<gene>
    <name evidence="3" type="ORF">AAL_07463</name>
</gene>
<dbReference type="InterPro" id="IPR052635">
    <property type="entry name" value="Sec_Metab_Biosynth_Reg"/>
</dbReference>
<protein>
    <recommendedName>
        <fullName evidence="2">BZIP domain-containing protein</fullName>
    </recommendedName>
</protein>
<dbReference type="PANTHER" id="PTHR39607:SF2">
    <property type="entry name" value="BZIP DOMAIN-CONTAINING PROTEIN"/>
    <property type="match status" value="1"/>
</dbReference>
<dbReference type="EMBL" id="AZGY01000023">
    <property type="protein sequence ID" value="KZZ89955.1"/>
    <property type="molecule type" value="Genomic_DNA"/>
</dbReference>
<feature type="region of interest" description="Disordered" evidence="1">
    <location>
        <begin position="1"/>
        <end position="89"/>
    </location>
</feature>
<evidence type="ECO:0000256" key="1">
    <source>
        <dbReference type="SAM" id="MobiDB-lite"/>
    </source>
</evidence>
<dbReference type="PANTHER" id="PTHR39607">
    <property type="entry name" value="XANTHOCILLIN BIOSYNTHESIS CLUSTER TRANSCRIPTION FACTOR XANC-RELATED"/>
    <property type="match status" value="1"/>
</dbReference>
<name>A0A167XDR7_9HYPO</name>
<evidence type="ECO:0000313" key="4">
    <source>
        <dbReference type="Proteomes" id="UP000078544"/>
    </source>
</evidence>
<dbReference type="AlphaFoldDB" id="A0A167XDR7"/>
<comment type="caution">
    <text evidence="3">The sequence shown here is derived from an EMBL/GenBank/DDBJ whole genome shotgun (WGS) entry which is preliminary data.</text>
</comment>
<proteinExistence type="predicted"/>
<dbReference type="GO" id="GO:0003700">
    <property type="term" value="F:DNA-binding transcription factor activity"/>
    <property type="evidence" value="ECO:0007669"/>
    <property type="project" value="InterPro"/>
</dbReference>
<feature type="compositionally biased region" description="Low complexity" evidence="1">
    <location>
        <begin position="10"/>
        <end position="21"/>
    </location>
</feature>
<reference evidence="3 4" key="1">
    <citation type="journal article" date="2016" name="Genome Biol. Evol.">
        <title>Divergent and convergent evolution of fungal pathogenicity.</title>
        <authorList>
            <person name="Shang Y."/>
            <person name="Xiao G."/>
            <person name="Zheng P."/>
            <person name="Cen K."/>
            <person name="Zhan S."/>
            <person name="Wang C."/>
        </authorList>
    </citation>
    <scope>NUCLEOTIDE SEQUENCE [LARGE SCALE GENOMIC DNA]</scope>
    <source>
        <strain evidence="3 4">RCEF 2490</strain>
    </source>
</reference>
<dbReference type="PROSITE" id="PS00036">
    <property type="entry name" value="BZIP_BASIC"/>
    <property type="match status" value="1"/>
</dbReference>
<accession>A0A167XDR7</accession>
<sequence>MTISTETSHSRALSSTRSSSSPKQHVAASPTSKHKTSRKEVDWTYVTDPEERRRIQNRVAQRKFREKARENKERAERELRNQENAGNSYQIPSPADFNLHNDPSGLPWGSINWGSIVSRGHETHSRLSSGHGTYVGDEFYAKGMFTTCDTYLHHATSYDSSGGEEPCFDEANYVYGAAQI</sequence>
<feature type="domain" description="BZIP" evidence="2">
    <location>
        <begin position="52"/>
        <end position="67"/>
    </location>
</feature>
<keyword evidence="4" id="KW-1185">Reference proteome</keyword>
<feature type="compositionally biased region" description="Basic and acidic residues" evidence="1">
    <location>
        <begin position="67"/>
        <end position="81"/>
    </location>
</feature>